<reference evidence="9 10" key="1">
    <citation type="journal article" date="2016" name="Nat. Commun.">
        <title>Extremotolerant tardigrade genome and improved radiotolerance of human cultured cells by tardigrade-unique protein.</title>
        <authorList>
            <person name="Hashimoto T."/>
            <person name="Horikawa D.D."/>
            <person name="Saito Y."/>
            <person name="Kuwahara H."/>
            <person name="Kozuka-Hata H."/>
            <person name="Shin-I T."/>
            <person name="Minakuchi Y."/>
            <person name="Ohishi K."/>
            <person name="Motoyama A."/>
            <person name="Aizu T."/>
            <person name="Enomoto A."/>
            <person name="Kondo K."/>
            <person name="Tanaka S."/>
            <person name="Hara Y."/>
            <person name="Koshikawa S."/>
            <person name="Sagara H."/>
            <person name="Miura T."/>
            <person name="Yokobori S."/>
            <person name="Miyagawa K."/>
            <person name="Suzuki Y."/>
            <person name="Kubo T."/>
            <person name="Oyama M."/>
            <person name="Kohara Y."/>
            <person name="Fujiyama A."/>
            <person name="Arakawa K."/>
            <person name="Katayama T."/>
            <person name="Toyoda A."/>
            <person name="Kunieda T."/>
        </authorList>
    </citation>
    <scope>NUCLEOTIDE SEQUENCE [LARGE SCALE GENOMIC DNA]</scope>
    <source>
        <strain evidence="9 10">YOKOZUNA-1</strain>
    </source>
</reference>
<keyword evidence="10" id="KW-1185">Reference proteome</keyword>
<dbReference type="GO" id="GO:0050567">
    <property type="term" value="F:glutaminyl-tRNA synthase (glutamine-hydrolyzing) activity"/>
    <property type="evidence" value="ECO:0007669"/>
    <property type="project" value="UniProtKB-UniRule"/>
</dbReference>
<keyword evidence="7" id="KW-0496">Mitochondrion</keyword>
<dbReference type="EMBL" id="BDGG01000002">
    <property type="protein sequence ID" value="GAU91760.1"/>
    <property type="molecule type" value="Genomic_DNA"/>
</dbReference>
<comment type="similarity">
    <text evidence="1 7">Belongs to the amidase family. GatA subfamily.</text>
</comment>
<dbReference type="STRING" id="947166.A0A1D1UTB9"/>
<evidence type="ECO:0000256" key="7">
    <source>
        <dbReference type="HAMAP-Rule" id="MF_03150"/>
    </source>
</evidence>
<dbReference type="OrthoDB" id="421993at2759"/>
<sequence length="498" mass="54241">MATTVRTAFVRNAPNTRLPLTSIAQFLSHINQERLSALNLIEAYHQHVQHAQAESNAYTSDLTVNIDAPQVQAMLDGLSQPRLMAVPFAVKDNFCVQENITSCASLMLQDFVPAYTATVVQRLLNAGALLVGKTNMDEFAMGSGSIDSWRGAVTNPWDTTRIAGGSSGGSAAAVASRSAIFALGSDTGGSVRNPASYCGLVGYKPSYGHVSRHGLIPLVNSTDVPAIFTHVVEDARTVYDVIAGPDAKDSTCLTTPPPPQRDSKLNKVKVGIPQELNVPEYQPYLGFWRSVAERLEEHGAEVVPVSLPHSEYANACYTVLCACDVASNMARYDGVEFGHRSTASDVSTNAMYAATRHEGFNEVVRGRILAGNFFLLKRSQQEYFLYAAKVRRLIVQDFTKVFDKEVDVLCMPVTFGVAPTLEEFKKLDNRTQQELQDLFTVAASLAGLPAISVPIAMEGHLPVGIQLVAPNRQDNFLLDVAQHVESLYKFHEKFSLGL</sequence>
<keyword evidence="3 7" id="KW-0547">Nucleotide-binding</keyword>
<dbReference type="InterPro" id="IPR004412">
    <property type="entry name" value="GatA"/>
</dbReference>
<evidence type="ECO:0000259" key="8">
    <source>
        <dbReference type="Pfam" id="PF01425"/>
    </source>
</evidence>
<evidence type="ECO:0000256" key="1">
    <source>
        <dbReference type="ARBA" id="ARBA00008069"/>
    </source>
</evidence>
<dbReference type="Proteomes" id="UP000186922">
    <property type="component" value="Unassembled WGS sequence"/>
</dbReference>
<gene>
    <name evidence="9" type="primary">RvY_03956-1</name>
    <name evidence="9" type="synonym">RvY_03956.1</name>
    <name evidence="9" type="ORF">RvY_03956</name>
</gene>
<proteinExistence type="inferred from homology"/>
<dbReference type="EC" id="6.3.5.7" evidence="7"/>
<keyword evidence="4 7" id="KW-0067">ATP-binding</keyword>
<dbReference type="GO" id="GO:0005524">
    <property type="term" value="F:ATP binding"/>
    <property type="evidence" value="ECO:0007669"/>
    <property type="project" value="UniProtKB-KW"/>
</dbReference>
<dbReference type="PANTHER" id="PTHR11895:SF7">
    <property type="entry name" value="GLUTAMYL-TRNA(GLN) AMIDOTRANSFERASE SUBUNIT A, MITOCHONDRIAL"/>
    <property type="match status" value="1"/>
</dbReference>
<evidence type="ECO:0000313" key="10">
    <source>
        <dbReference type="Proteomes" id="UP000186922"/>
    </source>
</evidence>
<comment type="function">
    <text evidence="7">Allows the formation of correctly charged Gln-tRNA(Gln) through the transamidation of misacylated Glu-tRNA(Gln) in the mitochondria. The reaction takes place in the presence of glutamine and ATP through an activated gamma-phospho-Glu-tRNA(Gln).</text>
</comment>
<comment type="subunit">
    <text evidence="7">Subunit of the heterotrimeric GatCAB amidotransferase (AdT) complex, composed of A, B and C subunits.</text>
</comment>
<dbReference type="GO" id="GO:0030956">
    <property type="term" value="C:glutamyl-tRNA(Gln) amidotransferase complex"/>
    <property type="evidence" value="ECO:0007669"/>
    <property type="project" value="UniProtKB-UniRule"/>
</dbReference>
<dbReference type="InterPro" id="IPR020556">
    <property type="entry name" value="Amidase_CS"/>
</dbReference>
<evidence type="ECO:0000256" key="4">
    <source>
        <dbReference type="ARBA" id="ARBA00022840"/>
    </source>
</evidence>
<feature type="active site" description="Charge relay system" evidence="7">
    <location>
        <position position="166"/>
    </location>
</feature>
<evidence type="ECO:0000256" key="6">
    <source>
        <dbReference type="ARBA" id="ARBA00047407"/>
    </source>
</evidence>
<keyword evidence="2 7" id="KW-0436">Ligase</keyword>
<comment type="catalytic activity">
    <reaction evidence="6 7">
        <text>L-glutamyl-tRNA(Gln) + L-glutamine + ATP + H2O = L-glutaminyl-tRNA(Gln) + L-glutamate + ADP + phosphate + H(+)</text>
        <dbReference type="Rhea" id="RHEA:17521"/>
        <dbReference type="Rhea" id="RHEA-COMP:9681"/>
        <dbReference type="Rhea" id="RHEA-COMP:9684"/>
        <dbReference type="ChEBI" id="CHEBI:15377"/>
        <dbReference type="ChEBI" id="CHEBI:15378"/>
        <dbReference type="ChEBI" id="CHEBI:29985"/>
        <dbReference type="ChEBI" id="CHEBI:30616"/>
        <dbReference type="ChEBI" id="CHEBI:43474"/>
        <dbReference type="ChEBI" id="CHEBI:58359"/>
        <dbReference type="ChEBI" id="CHEBI:78520"/>
        <dbReference type="ChEBI" id="CHEBI:78521"/>
        <dbReference type="ChEBI" id="CHEBI:456216"/>
        <dbReference type="EC" id="6.3.5.7"/>
    </reaction>
</comment>
<comment type="caution">
    <text evidence="9">The sequence shown here is derived from an EMBL/GenBank/DDBJ whole genome shotgun (WGS) entry which is preliminary data.</text>
</comment>
<dbReference type="GO" id="GO:0005739">
    <property type="term" value="C:mitochondrion"/>
    <property type="evidence" value="ECO:0007669"/>
    <property type="project" value="UniProtKB-SubCell"/>
</dbReference>
<accession>A0A1D1UTB9</accession>
<protein>
    <recommendedName>
        <fullName evidence="7">Glutamyl-tRNA(Gln) amidotransferase subunit A, mitochondrial</fullName>
        <shortName evidence="7">Glu-AdT subunit A</shortName>
        <ecNumber evidence="7">6.3.5.7</ecNumber>
    </recommendedName>
</protein>
<dbReference type="HAMAP" id="MF_00120">
    <property type="entry name" value="GatA"/>
    <property type="match status" value="1"/>
</dbReference>
<evidence type="ECO:0000256" key="5">
    <source>
        <dbReference type="ARBA" id="ARBA00022917"/>
    </source>
</evidence>
<feature type="active site" description="Acyl-ester intermediate" evidence="7">
    <location>
        <position position="190"/>
    </location>
</feature>
<feature type="domain" description="Amidase" evidence="8">
    <location>
        <begin position="40"/>
        <end position="478"/>
    </location>
</feature>
<evidence type="ECO:0000313" key="9">
    <source>
        <dbReference type="EMBL" id="GAU91760.1"/>
    </source>
</evidence>
<dbReference type="GO" id="GO:0032543">
    <property type="term" value="P:mitochondrial translation"/>
    <property type="evidence" value="ECO:0007669"/>
    <property type="project" value="UniProtKB-UniRule"/>
</dbReference>
<feature type="active site" description="Charge relay system" evidence="7">
    <location>
        <position position="91"/>
    </location>
</feature>
<dbReference type="InterPro" id="IPR000120">
    <property type="entry name" value="Amidase"/>
</dbReference>
<dbReference type="InterPro" id="IPR023631">
    <property type="entry name" value="Amidase_dom"/>
</dbReference>
<dbReference type="GO" id="GO:0070681">
    <property type="term" value="P:glutaminyl-tRNAGln biosynthesis via transamidation"/>
    <property type="evidence" value="ECO:0007669"/>
    <property type="project" value="UniProtKB-UniRule"/>
</dbReference>
<organism evidence="9 10">
    <name type="scientific">Ramazzottius varieornatus</name>
    <name type="common">Water bear</name>
    <name type="synonym">Tardigrade</name>
    <dbReference type="NCBI Taxonomy" id="947166"/>
    <lineage>
        <taxon>Eukaryota</taxon>
        <taxon>Metazoa</taxon>
        <taxon>Ecdysozoa</taxon>
        <taxon>Tardigrada</taxon>
        <taxon>Eutardigrada</taxon>
        <taxon>Parachela</taxon>
        <taxon>Hypsibioidea</taxon>
        <taxon>Ramazzottiidae</taxon>
        <taxon>Ramazzottius</taxon>
    </lineage>
</organism>
<keyword evidence="5 7" id="KW-0648">Protein biosynthesis</keyword>
<evidence type="ECO:0000256" key="3">
    <source>
        <dbReference type="ARBA" id="ARBA00022741"/>
    </source>
</evidence>
<dbReference type="SUPFAM" id="SSF75304">
    <property type="entry name" value="Amidase signature (AS) enzymes"/>
    <property type="match status" value="1"/>
</dbReference>
<dbReference type="InterPro" id="IPR036928">
    <property type="entry name" value="AS_sf"/>
</dbReference>
<dbReference type="PANTHER" id="PTHR11895">
    <property type="entry name" value="TRANSAMIDASE"/>
    <property type="match status" value="1"/>
</dbReference>
<dbReference type="AlphaFoldDB" id="A0A1D1UTB9"/>
<comment type="subcellular location">
    <subcellularLocation>
        <location evidence="7">Mitochondrion</location>
    </subcellularLocation>
</comment>
<dbReference type="Gene3D" id="3.90.1300.10">
    <property type="entry name" value="Amidase signature (AS) domain"/>
    <property type="match status" value="1"/>
</dbReference>
<name>A0A1D1UTB9_RAMVA</name>
<evidence type="ECO:0000256" key="2">
    <source>
        <dbReference type="ARBA" id="ARBA00022598"/>
    </source>
</evidence>
<dbReference type="Pfam" id="PF01425">
    <property type="entry name" value="Amidase"/>
    <property type="match status" value="1"/>
</dbReference>
<dbReference type="PROSITE" id="PS00571">
    <property type="entry name" value="AMIDASES"/>
    <property type="match status" value="1"/>
</dbReference>